<keyword evidence="2" id="KW-1185">Reference proteome</keyword>
<evidence type="ECO:0000313" key="1">
    <source>
        <dbReference type="EMBL" id="GFU02045.1"/>
    </source>
</evidence>
<dbReference type="OrthoDB" id="6357915at2759"/>
<name>A0A8X6Q5U7_NEPPI</name>
<dbReference type="InterPro" id="IPR029045">
    <property type="entry name" value="ClpP/crotonase-like_dom_sf"/>
</dbReference>
<evidence type="ECO:0000313" key="2">
    <source>
        <dbReference type="Proteomes" id="UP000887013"/>
    </source>
</evidence>
<dbReference type="PANTHER" id="PTHR43684:SF11">
    <property type="entry name" value="CHROMO DOMAIN-CONTAINING PROTEIN"/>
    <property type="match status" value="1"/>
</dbReference>
<accession>A0A8X6Q5U7</accession>
<dbReference type="InterPro" id="IPR001753">
    <property type="entry name" value="Enoyl-CoA_hydra/iso"/>
</dbReference>
<proteinExistence type="predicted"/>
<dbReference type="InterPro" id="IPR051053">
    <property type="entry name" value="ECH/Chromodomain_protein"/>
</dbReference>
<protein>
    <submittedName>
        <fullName evidence="1">Chromodomain Y-like protein</fullName>
    </submittedName>
</protein>
<comment type="caution">
    <text evidence="1">The sequence shown here is derived from an EMBL/GenBank/DDBJ whole genome shotgun (WGS) entry which is preliminary data.</text>
</comment>
<dbReference type="AlphaFoldDB" id="A0A8X6Q5U7"/>
<reference evidence="1" key="1">
    <citation type="submission" date="2020-08" db="EMBL/GenBank/DDBJ databases">
        <title>Multicomponent nature underlies the extraordinary mechanical properties of spider dragline silk.</title>
        <authorList>
            <person name="Kono N."/>
            <person name="Nakamura H."/>
            <person name="Mori M."/>
            <person name="Yoshida Y."/>
            <person name="Ohtoshi R."/>
            <person name="Malay A.D."/>
            <person name="Moran D.A.P."/>
            <person name="Tomita M."/>
            <person name="Numata K."/>
            <person name="Arakawa K."/>
        </authorList>
    </citation>
    <scope>NUCLEOTIDE SEQUENCE</scope>
</reference>
<gene>
    <name evidence="1" type="primary">Cdyl_1</name>
    <name evidence="1" type="ORF">NPIL_687431</name>
</gene>
<dbReference type="Gene3D" id="3.90.226.20">
    <property type="match status" value="1"/>
</dbReference>
<dbReference type="InterPro" id="IPR014748">
    <property type="entry name" value="Enoyl-CoA_hydra_C"/>
</dbReference>
<dbReference type="Pfam" id="PF00378">
    <property type="entry name" value="ECH_1"/>
    <property type="match status" value="1"/>
</dbReference>
<dbReference type="Gene3D" id="1.10.12.10">
    <property type="entry name" value="Lyase 2-enoyl-coa Hydratase, Chain A, domain 2"/>
    <property type="match status" value="1"/>
</dbReference>
<dbReference type="EMBL" id="BMAW01076550">
    <property type="protein sequence ID" value="GFU02045.1"/>
    <property type="molecule type" value="Genomic_DNA"/>
</dbReference>
<dbReference type="Proteomes" id="UP000887013">
    <property type="component" value="Unassembled WGS sequence"/>
</dbReference>
<organism evidence="1 2">
    <name type="scientific">Nephila pilipes</name>
    <name type="common">Giant wood spider</name>
    <name type="synonym">Nephila maculata</name>
    <dbReference type="NCBI Taxonomy" id="299642"/>
    <lineage>
        <taxon>Eukaryota</taxon>
        <taxon>Metazoa</taxon>
        <taxon>Ecdysozoa</taxon>
        <taxon>Arthropoda</taxon>
        <taxon>Chelicerata</taxon>
        <taxon>Arachnida</taxon>
        <taxon>Araneae</taxon>
        <taxon>Araneomorphae</taxon>
        <taxon>Entelegynae</taxon>
        <taxon>Araneoidea</taxon>
        <taxon>Nephilidae</taxon>
        <taxon>Nephila</taxon>
    </lineage>
</organism>
<sequence>MASEMFLQGRRLTAEQALRCGLVSEVLWPTTLMNEVIPRLQNIISQPLQVMEGTKAMVRCHLWDKLKSHMEYERKLLVDHWQSRECQENIKQVLSTGWIAD</sequence>
<dbReference type="SUPFAM" id="SSF52096">
    <property type="entry name" value="ClpP/crotonase"/>
    <property type="match status" value="1"/>
</dbReference>
<dbReference type="PANTHER" id="PTHR43684">
    <property type="match status" value="1"/>
</dbReference>